<keyword evidence="1" id="KW-0732">Signal</keyword>
<accession>A0A1G7UHC2</accession>
<dbReference type="Proteomes" id="UP000198779">
    <property type="component" value="Unassembled WGS sequence"/>
</dbReference>
<dbReference type="AlphaFoldDB" id="A0A1G7UHC2"/>
<evidence type="ECO:0000256" key="1">
    <source>
        <dbReference type="SAM" id="SignalP"/>
    </source>
</evidence>
<dbReference type="STRING" id="645274.SAMN04487901_104123"/>
<protein>
    <recommendedName>
        <fullName evidence="4">The GLUG motif-containing protein</fullName>
    </recommendedName>
</protein>
<sequence length="1202" mass="132198">MRTTRKKFNLILALVMMLTMAQSAWAQEAAVYDLITEVPTIDGGQATNMQSSYDYGSLVDGNTSTKYYLSNASPWVEFHYSQAFVPKKYVLWTGNYYSSAYNPASWTIKAKLNKTDAWTTIATAENSGGNQLPTGNTQSKEYSIESNTNAYKYFRFEATMGSSGFQLGELQFKQVSENITVAWRMEGGLSQAKGLSETNNTNCVINGNTAELMTDSHTKTMRYTWNSGTGLLWTNTISERYTSFGYATFLQPQRSGCVVTFPNIKGKVTGLKMTNLNFHHDPGVPKVIKMFVGTKNGNNTSLMQINGSDHLESHEDGVPFTANFTSVGIDVDESTPLTIWFEGDEDENGYTGFDFTGSYHSTYGRKNAMLTLSYVPATEPDAGHRFESSNISVNDNVLTATCSSSDATHNALYGGANHKYTLILNAEDGVFSYYSPSTAFSATLTPSLSDFNTDTQLNAICTFNYHNNDTGADNTAAPHSAGRYTVTATIRINGTDYVMTKDFQVVEGKMIDNQYQQFDVNPKGGVEGETITVTFTPKMGESVATLTLTGNNTSMSLSDGDIIDNGNNTYTFSMPNENVTLGATFTFPMNDDNFSQDGDTYTIKNADGWDYFCQRMQYDANLDGFNGKTVELADDISVTTMAGIVHPFKGTFDGKGKTLTFNHTADAMYTAPFQNTNGATIKNLHVDGTITGGVNSYIGGLVGSSEGNLTIRDCHVSTQISTKYDSNTLSSNVGIGGIVGYIHYTTYGQKCQITGCVYDGLIYNPEYSGSTYGCGGFVGCLSEYVYVELTDCLFIEGQYENNGGKHELLWGHDNNMNSTFFHRTNNQGQGKLTNCFFVATHFLKQGSPAVESATAPTNFAHLGTPTDHCFMKTYGRLMLFNEKYYTPPYGDLVETYDFSGVKSYNIEYDDKPLGIPDITTQLWVPLLRYKRTFTNGKPVTVMMPFNFTKSAFKKGGSSDGLTGHFYEFKGIRLDVNMSNKWVAVMKEVGSDDANEVTTMKANTPYLYVPDEEPQYWYIDNGGGGVNIFTEGNEGGNKVTPYDGTADFAWNKWDFIGTYQPRYWSDSENPEEIGKVYGFAGATKDVQGVYNNTITVEAGEFVRAKVGAKIRPTSCYLMWTGSEPSNARALTRSTEADEELPQRITVKLVSASGETTAIGTLDTKTGEVSFDSEAWHTLDGIRLSGKPSTKGIYINNGKKIVIK</sequence>
<dbReference type="EMBL" id="FNCQ01000004">
    <property type="protein sequence ID" value="SDG46651.1"/>
    <property type="molecule type" value="Genomic_DNA"/>
</dbReference>
<feature type="chain" id="PRO_5011724168" description="The GLUG motif-containing protein" evidence="1">
    <location>
        <begin position="27"/>
        <end position="1202"/>
    </location>
</feature>
<organism evidence="2 3">
    <name type="scientific">Prevotella communis</name>
    <dbReference type="NCBI Taxonomy" id="2913614"/>
    <lineage>
        <taxon>Bacteria</taxon>
        <taxon>Pseudomonadati</taxon>
        <taxon>Bacteroidota</taxon>
        <taxon>Bacteroidia</taxon>
        <taxon>Bacteroidales</taxon>
        <taxon>Prevotellaceae</taxon>
        <taxon>Prevotella</taxon>
    </lineage>
</organism>
<gene>
    <name evidence="2" type="ORF">SAMN04487901_104123</name>
</gene>
<evidence type="ECO:0000313" key="2">
    <source>
        <dbReference type="EMBL" id="SDG46651.1"/>
    </source>
</evidence>
<evidence type="ECO:0008006" key="4">
    <source>
        <dbReference type="Google" id="ProtNLM"/>
    </source>
</evidence>
<name>A0A1G7UHC2_9BACT</name>
<evidence type="ECO:0000313" key="3">
    <source>
        <dbReference type="Proteomes" id="UP000198779"/>
    </source>
</evidence>
<dbReference type="RefSeq" id="WP_143010103.1">
    <property type="nucleotide sequence ID" value="NZ_FNCQ01000004.1"/>
</dbReference>
<dbReference type="Gene3D" id="2.160.20.110">
    <property type="match status" value="1"/>
</dbReference>
<dbReference type="Gene3D" id="2.60.120.260">
    <property type="entry name" value="Galactose-binding domain-like"/>
    <property type="match status" value="1"/>
</dbReference>
<keyword evidence="3" id="KW-1185">Reference proteome</keyword>
<proteinExistence type="predicted"/>
<reference evidence="3" key="1">
    <citation type="submission" date="2016-10" db="EMBL/GenBank/DDBJ databases">
        <authorList>
            <person name="Varghese N."/>
            <person name="Submissions S."/>
        </authorList>
    </citation>
    <scope>NUCLEOTIDE SEQUENCE [LARGE SCALE GENOMIC DNA]</scope>
    <source>
        <strain evidence="3">BP1-148</strain>
    </source>
</reference>
<feature type="signal peptide" evidence="1">
    <location>
        <begin position="1"/>
        <end position="26"/>
    </location>
</feature>